<comment type="similarity">
    <text evidence="3 12">Belongs to the glycosyltransferase 10 family.</text>
</comment>
<comment type="caution">
    <text evidence="15">The sequence shown here is derived from an EMBL/GenBank/DDBJ whole genome shotgun (WGS) entry which is preliminary data.</text>
</comment>
<dbReference type="Gene3D" id="3.40.50.11660">
    <property type="entry name" value="Glycosyl transferase family 10, C-terminal domain"/>
    <property type="match status" value="1"/>
</dbReference>
<keyword evidence="9 12" id="KW-0333">Golgi apparatus</keyword>
<keyword evidence="4 12" id="KW-0328">Glycosyltransferase</keyword>
<keyword evidence="6 12" id="KW-0812">Transmembrane</keyword>
<reference evidence="15" key="1">
    <citation type="submission" date="2017-09" db="EMBL/GenBank/DDBJ databases">
        <title>Contemporary evolution of a Lepidopteran species, Heliothis virescens, in response to modern agricultural practices.</title>
        <authorList>
            <person name="Fritz M.L."/>
            <person name="Deyonke A.M."/>
            <person name="Papanicolaou A."/>
            <person name="Micinski S."/>
            <person name="Westbrook J."/>
            <person name="Gould F."/>
        </authorList>
    </citation>
    <scope>NUCLEOTIDE SEQUENCE [LARGE SCALE GENOMIC DNA]</scope>
    <source>
        <strain evidence="15">HvINT-</strain>
        <tissue evidence="15">Whole body</tissue>
    </source>
</reference>
<dbReference type="GO" id="GO:0008417">
    <property type="term" value="F:fucosyltransferase activity"/>
    <property type="evidence" value="ECO:0007669"/>
    <property type="project" value="InterPro"/>
</dbReference>
<evidence type="ECO:0000313" key="15">
    <source>
        <dbReference type="EMBL" id="PCG67231.1"/>
    </source>
</evidence>
<evidence type="ECO:0000256" key="10">
    <source>
        <dbReference type="ARBA" id="ARBA00023136"/>
    </source>
</evidence>
<keyword evidence="11" id="KW-0325">Glycoprotein</keyword>
<comment type="subcellular location">
    <subcellularLocation>
        <location evidence="1 12">Golgi apparatus</location>
        <location evidence="1 12">Golgi stack membrane</location>
        <topology evidence="1 12">Single-pass type II membrane protein</topology>
    </subcellularLocation>
</comment>
<evidence type="ECO:0000259" key="14">
    <source>
        <dbReference type="Pfam" id="PF17039"/>
    </source>
</evidence>
<dbReference type="EMBL" id="NWSH01002952">
    <property type="protein sequence ID" value="PCG67231.1"/>
    <property type="molecule type" value="Genomic_DNA"/>
</dbReference>
<dbReference type="STRING" id="7102.A0A2A4J5I4"/>
<evidence type="ECO:0000256" key="1">
    <source>
        <dbReference type="ARBA" id="ARBA00004447"/>
    </source>
</evidence>
<dbReference type="PANTHER" id="PTHR48438">
    <property type="entry name" value="ALPHA-(1,3)-FUCOSYLTRANSFERASE C-RELATED"/>
    <property type="match status" value="1"/>
</dbReference>
<dbReference type="AlphaFoldDB" id="A0A2A4J5I4"/>
<evidence type="ECO:0000256" key="8">
    <source>
        <dbReference type="ARBA" id="ARBA00022989"/>
    </source>
</evidence>
<dbReference type="InterPro" id="IPR001503">
    <property type="entry name" value="Glyco_trans_10"/>
</dbReference>
<evidence type="ECO:0000256" key="12">
    <source>
        <dbReference type="RuleBase" id="RU003832"/>
    </source>
</evidence>
<dbReference type="GO" id="GO:0032580">
    <property type="term" value="C:Golgi cisterna membrane"/>
    <property type="evidence" value="ECO:0007669"/>
    <property type="project" value="UniProtKB-SubCell"/>
</dbReference>
<keyword evidence="5 12" id="KW-0808">Transferase</keyword>
<feature type="domain" description="Fucosyltransferase C-terminal" evidence="13">
    <location>
        <begin position="200"/>
        <end position="374"/>
    </location>
</feature>
<sequence>MRKFTTKVFVCVLFCVIFIITLHNYHKQQTYISILKSKGQYFELKKAGMKYILLWTKQENIPFAYLGQGQSGFIGRNCEYTNCMVSYNEDDLGSTAAFDAVLFAGPELIHTILYLPEERLPYQKFVFASIESPGNYPLCRHNFNGYFNWTWTYKLESDIRWGYITIKDADDNIVGPKKDMNWIPWKEMDPVNATFKEQLKSKRKAVAWFVSHCRSRSRREDYAAVLKEELMIKYDLNVDVYGDCGSYKCLREEEDKCNELIARDYFFYLSFENAFSEDYVTEKILHPLQNNAVPIVFGGANYSRFLPDRSYLNARDFKTEELARIIYDLMNNPDEYAEFFRWKKYYSYHKTTKVKETNEYCQMCAALNDDKLMQTTSVYDSFNEFWEFHSTC</sequence>
<dbReference type="InterPro" id="IPR055270">
    <property type="entry name" value="Glyco_tran_10_C"/>
</dbReference>
<name>A0A2A4J5I4_HELVI</name>
<evidence type="ECO:0000256" key="3">
    <source>
        <dbReference type="ARBA" id="ARBA00008919"/>
    </source>
</evidence>
<dbReference type="SUPFAM" id="SSF53756">
    <property type="entry name" value="UDP-Glycosyltransferase/glycogen phosphorylase"/>
    <property type="match status" value="1"/>
</dbReference>
<dbReference type="InterPro" id="IPR031481">
    <property type="entry name" value="Glyco_tran_10_N"/>
</dbReference>
<accession>A0A2A4J5I4</accession>
<organism evidence="15">
    <name type="scientific">Heliothis virescens</name>
    <name type="common">Tobacco budworm moth</name>
    <dbReference type="NCBI Taxonomy" id="7102"/>
    <lineage>
        <taxon>Eukaryota</taxon>
        <taxon>Metazoa</taxon>
        <taxon>Ecdysozoa</taxon>
        <taxon>Arthropoda</taxon>
        <taxon>Hexapoda</taxon>
        <taxon>Insecta</taxon>
        <taxon>Pterygota</taxon>
        <taxon>Neoptera</taxon>
        <taxon>Endopterygota</taxon>
        <taxon>Lepidoptera</taxon>
        <taxon>Glossata</taxon>
        <taxon>Ditrysia</taxon>
        <taxon>Noctuoidea</taxon>
        <taxon>Noctuidae</taxon>
        <taxon>Heliothinae</taxon>
        <taxon>Heliothis</taxon>
    </lineage>
</organism>
<keyword evidence="7" id="KW-0735">Signal-anchor</keyword>
<keyword evidence="8" id="KW-1133">Transmembrane helix</keyword>
<dbReference type="InterPro" id="IPR038577">
    <property type="entry name" value="GT10-like_C_sf"/>
</dbReference>
<evidence type="ECO:0000256" key="6">
    <source>
        <dbReference type="ARBA" id="ARBA00022692"/>
    </source>
</evidence>
<dbReference type="EC" id="2.4.1.-" evidence="12"/>
<keyword evidence="10" id="KW-0472">Membrane</keyword>
<comment type="pathway">
    <text evidence="2">Protein modification; protein glycosylation.</text>
</comment>
<evidence type="ECO:0000256" key="2">
    <source>
        <dbReference type="ARBA" id="ARBA00004922"/>
    </source>
</evidence>
<evidence type="ECO:0000259" key="13">
    <source>
        <dbReference type="Pfam" id="PF00852"/>
    </source>
</evidence>
<dbReference type="Pfam" id="PF17039">
    <property type="entry name" value="Glyco_tran_10_N"/>
    <property type="match status" value="1"/>
</dbReference>
<evidence type="ECO:0000256" key="9">
    <source>
        <dbReference type="ARBA" id="ARBA00023034"/>
    </source>
</evidence>
<protein>
    <recommendedName>
        <fullName evidence="12">Fucosyltransferase</fullName>
        <ecNumber evidence="12">2.4.1.-</ecNumber>
    </recommendedName>
</protein>
<evidence type="ECO:0000256" key="5">
    <source>
        <dbReference type="ARBA" id="ARBA00022679"/>
    </source>
</evidence>
<gene>
    <name evidence="15" type="ORF">B5V51_6678</name>
</gene>
<feature type="domain" description="Fucosyltransferase N-terminal" evidence="14">
    <location>
        <begin position="49"/>
        <end position="163"/>
    </location>
</feature>
<evidence type="ECO:0000256" key="7">
    <source>
        <dbReference type="ARBA" id="ARBA00022968"/>
    </source>
</evidence>
<dbReference type="UniPathway" id="UPA00378"/>
<proteinExistence type="inferred from homology"/>
<dbReference type="PANTHER" id="PTHR48438:SF1">
    <property type="entry name" value="ALPHA-(1,3)-FUCOSYLTRANSFERASE C-RELATED"/>
    <property type="match status" value="1"/>
</dbReference>
<evidence type="ECO:0000256" key="11">
    <source>
        <dbReference type="ARBA" id="ARBA00023180"/>
    </source>
</evidence>
<dbReference type="Pfam" id="PF00852">
    <property type="entry name" value="Glyco_transf_10"/>
    <property type="match status" value="1"/>
</dbReference>
<evidence type="ECO:0000256" key="4">
    <source>
        <dbReference type="ARBA" id="ARBA00022676"/>
    </source>
</evidence>